<organism evidence="2 3">
    <name type="scientific">Mycolicibacterium fortuitum</name>
    <name type="common">Mycobacterium fortuitum</name>
    <dbReference type="NCBI Taxonomy" id="1766"/>
    <lineage>
        <taxon>Bacteria</taxon>
        <taxon>Bacillati</taxon>
        <taxon>Actinomycetota</taxon>
        <taxon>Actinomycetes</taxon>
        <taxon>Mycobacteriales</taxon>
        <taxon>Mycobacteriaceae</taxon>
        <taxon>Mycolicibacterium</taxon>
    </lineage>
</organism>
<protein>
    <submittedName>
        <fullName evidence="2">Uncharacterized protein</fullName>
    </submittedName>
</protein>
<proteinExistence type="predicted"/>
<accession>A0A378WEI8</accession>
<dbReference type="EMBL" id="UGQY01000006">
    <property type="protein sequence ID" value="SUA31646.1"/>
    <property type="molecule type" value="Genomic_DNA"/>
</dbReference>
<dbReference type="Proteomes" id="UP000255389">
    <property type="component" value="Unassembled WGS sequence"/>
</dbReference>
<feature type="compositionally biased region" description="Basic and acidic residues" evidence="1">
    <location>
        <begin position="13"/>
        <end position="24"/>
    </location>
</feature>
<evidence type="ECO:0000313" key="3">
    <source>
        <dbReference type="Proteomes" id="UP000255389"/>
    </source>
</evidence>
<feature type="region of interest" description="Disordered" evidence="1">
    <location>
        <begin position="1"/>
        <end position="24"/>
    </location>
</feature>
<dbReference type="AlphaFoldDB" id="A0A378WEI8"/>
<sequence length="70" mass="7432">MSRKAQGMTHSHSGQDDRDNLQDYARRVLAGTGISAADIGADLSGKGAATEAVQHGWDMARRAAQVRHDG</sequence>
<name>A0A378WEI8_MYCFO</name>
<evidence type="ECO:0000313" key="2">
    <source>
        <dbReference type="EMBL" id="SUA31646.1"/>
    </source>
</evidence>
<reference evidence="2 3" key="1">
    <citation type="submission" date="2018-06" db="EMBL/GenBank/DDBJ databases">
        <authorList>
            <consortium name="Pathogen Informatics"/>
            <person name="Doyle S."/>
        </authorList>
    </citation>
    <scope>NUCLEOTIDE SEQUENCE [LARGE SCALE GENOMIC DNA]</scope>
    <source>
        <strain evidence="2 3">NCTC1542</strain>
    </source>
</reference>
<evidence type="ECO:0000256" key="1">
    <source>
        <dbReference type="SAM" id="MobiDB-lite"/>
    </source>
</evidence>
<gene>
    <name evidence="2" type="ORF">NCTC1542_07001</name>
</gene>